<evidence type="ECO:0000259" key="2">
    <source>
        <dbReference type="Pfam" id="PF16036"/>
    </source>
</evidence>
<sequence>MHRWLLILSLLSLPVAADEASRLQQAAFAPQLQHQQTVLLRKNQSLLRYLWVDVYAAAFYSEAQVSPQRALREQRDRHLELYYFREISRDDVIKAAWVTLERQHSPQVLEPLRGELDRLHASFNDIRPGDRYGLDYSQATGLRLLRNGEVIFHSGDARLAQLYFGIWLAPEGLSDELRDALLAER</sequence>
<gene>
    <name evidence="3" type="ORF">HNP49_001074</name>
</gene>
<proteinExistence type="predicted"/>
<feature type="domain" description="Chalcone isomerase" evidence="2">
    <location>
        <begin position="23"/>
        <end position="182"/>
    </location>
</feature>
<dbReference type="RefSeq" id="WP_184681311.1">
    <property type="nucleotide sequence ID" value="NZ_JACHLL010000002.1"/>
</dbReference>
<reference evidence="3 4" key="1">
    <citation type="submission" date="2020-08" db="EMBL/GenBank/DDBJ databases">
        <title>Functional genomics of gut bacteria from endangered species of beetles.</title>
        <authorList>
            <person name="Carlos-Shanley C."/>
        </authorList>
    </citation>
    <scope>NUCLEOTIDE SEQUENCE [LARGE SCALE GENOMIC DNA]</scope>
    <source>
        <strain evidence="3 4">S00202</strain>
    </source>
</reference>
<dbReference type="Pfam" id="PF16036">
    <property type="entry name" value="Chalcone_3"/>
    <property type="match status" value="1"/>
</dbReference>
<feature type="chain" id="PRO_5030797412" description="Chalcone isomerase domain-containing protein" evidence="1">
    <location>
        <begin position="18"/>
        <end position="185"/>
    </location>
</feature>
<keyword evidence="1" id="KW-0732">Signal</keyword>
<evidence type="ECO:0000313" key="3">
    <source>
        <dbReference type="EMBL" id="MBB6340917.1"/>
    </source>
</evidence>
<feature type="signal peptide" evidence="1">
    <location>
        <begin position="1"/>
        <end position="17"/>
    </location>
</feature>
<dbReference type="InterPro" id="IPR016087">
    <property type="entry name" value="Chalcone_isomerase"/>
</dbReference>
<organism evidence="3 4">
    <name type="scientific">Pseudomonas fluvialis</name>
    <dbReference type="NCBI Taxonomy" id="1793966"/>
    <lineage>
        <taxon>Bacteria</taxon>
        <taxon>Pseudomonadati</taxon>
        <taxon>Pseudomonadota</taxon>
        <taxon>Gammaproteobacteria</taxon>
        <taxon>Pseudomonadales</taxon>
        <taxon>Pseudomonadaceae</taxon>
        <taxon>Pseudomonas</taxon>
    </lineage>
</organism>
<protein>
    <recommendedName>
        <fullName evidence="2">Chalcone isomerase domain-containing protein</fullName>
    </recommendedName>
</protein>
<dbReference type="AlphaFoldDB" id="A0A7X0BQE4"/>
<dbReference type="Proteomes" id="UP000557193">
    <property type="component" value="Unassembled WGS sequence"/>
</dbReference>
<accession>A0A7X0BQE4</accession>
<name>A0A7X0BQE4_9PSED</name>
<evidence type="ECO:0000256" key="1">
    <source>
        <dbReference type="SAM" id="SignalP"/>
    </source>
</evidence>
<keyword evidence="4" id="KW-1185">Reference proteome</keyword>
<dbReference type="EMBL" id="JACHLL010000002">
    <property type="protein sequence ID" value="MBB6340917.1"/>
    <property type="molecule type" value="Genomic_DNA"/>
</dbReference>
<evidence type="ECO:0000313" key="4">
    <source>
        <dbReference type="Proteomes" id="UP000557193"/>
    </source>
</evidence>
<comment type="caution">
    <text evidence="3">The sequence shown here is derived from an EMBL/GenBank/DDBJ whole genome shotgun (WGS) entry which is preliminary data.</text>
</comment>